<dbReference type="SUPFAM" id="SSF52777">
    <property type="entry name" value="CoA-dependent acyltransferases"/>
    <property type="match status" value="1"/>
</dbReference>
<evidence type="ECO:0000256" key="10">
    <source>
        <dbReference type="SAM" id="MobiDB-lite"/>
    </source>
</evidence>
<evidence type="ECO:0000313" key="13">
    <source>
        <dbReference type="Proteomes" id="UP000785200"/>
    </source>
</evidence>
<keyword evidence="8" id="KW-0012">Acyltransferase</keyword>
<dbReference type="InterPro" id="IPR050537">
    <property type="entry name" value="2-oxoacid_dehydrogenase"/>
</dbReference>
<dbReference type="PANTHER" id="PTHR43416">
    <property type="entry name" value="DIHYDROLIPOYLLYSINE-RESIDUE SUCCINYLTRANSFERASE COMPONENT OF 2-OXOGLUTARATE DEHYDROGENASE COMPLEX, MITOCHONDRIAL-RELATED"/>
    <property type="match status" value="1"/>
</dbReference>
<dbReference type="PANTHER" id="PTHR43416:SF5">
    <property type="entry name" value="DIHYDROLIPOYLLYSINE-RESIDUE SUCCINYLTRANSFERASE COMPONENT OF 2-OXOGLUTARATE DEHYDROGENASE COMPLEX, MITOCHONDRIAL"/>
    <property type="match status" value="1"/>
</dbReference>
<dbReference type="EMBL" id="VNKQ01000013">
    <property type="protein sequence ID" value="KAG0647376.1"/>
    <property type="molecule type" value="Genomic_DNA"/>
</dbReference>
<evidence type="ECO:0000256" key="9">
    <source>
        <dbReference type="ARBA" id="ARBA00032406"/>
    </source>
</evidence>
<dbReference type="InterPro" id="IPR023213">
    <property type="entry name" value="CAT-like_dom_sf"/>
</dbReference>
<dbReference type="InterPro" id="IPR001078">
    <property type="entry name" value="2-oxoacid_DH_actylTfrase"/>
</dbReference>
<evidence type="ECO:0000313" key="12">
    <source>
        <dbReference type="EMBL" id="KAG0647376.1"/>
    </source>
</evidence>
<evidence type="ECO:0000256" key="4">
    <source>
        <dbReference type="ARBA" id="ARBA00012945"/>
    </source>
</evidence>
<comment type="caution">
    <text evidence="12">The sequence shown here is derived from an EMBL/GenBank/DDBJ whole genome shotgun (WGS) entry which is preliminary data.</text>
</comment>
<dbReference type="EC" id="2.3.1.61" evidence="4"/>
<dbReference type="OrthoDB" id="5391403at2759"/>
<comment type="pathway">
    <text evidence="2">Amino-acid degradation; L-lysine degradation via saccharopine pathway; glutaryl-CoA from L-lysine: step 6/6.</text>
</comment>
<evidence type="ECO:0000256" key="7">
    <source>
        <dbReference type="ARBA" id="ARBA00022823"/>
    </source>
</evidence>
<dbReference type="SUPFAM" id="SSF51230">
    <property type="entry name" value="Single hybrid motif"/>
    <property type="match status" value="1"/>
</dbReference>
<dbReference type="Gene3D" id="2.40.50.100">
    <property type="match status" value="1"/>
</dbReference>
<sequence length="412" mass="45325">MLSRRTLILSARLLRSSRTPQLRAFPLPVIQQLRCYADKVVKVPEMAEVRLENMASFSASADNLQSISEGTLKQWSKQIGDYIDVAVNAPVAGTIKEFLANEEDTVTVGQDLVRIELGDAPSGGEKEKAESEPKEPASKDQSTSSDPESSNEGSKPKEESSPPPPQEKKTEPKKEAPKKEAPPPKQTESKSEQKSSPTPGRGERRVKMNRMRLRIAERLKQSQNTAASLTTFNEVDMSAVMEFRKLYKDDILKKTGVKLGFMSLFSRACVLAMRDIPAVNASIEGEGSGDTVVYRDYVDISVAVATEKGLVTPVARDNKLTIEDMAGGSFTISNGGVFGSMMGTPIINLPQTAVLGLHATKERPVGVNGQIVLRPMMYLALTYDHRLLDGREAVQFLVKVKEYIEDPRRMLL</sequence>
<keyword evidence="5" id="KW-0816">Tricarboxylic acid cycle</keyword>
<evidence type="ECO:0000256" key="1">
    <source>
        <dbReference type="ARBA" id="ARBA00001938"/>
    </source>
</evidence>
<keyword evidence="6" id="KW-0808">Transferase</keyword>
<feature type="compositionally biased region" description="Basic and acidic residues" evidence="10">
    <location>
        <begin position="124"/>
        <end position="138"/>
    </location>
</feature>
<dbReference type="InterPro" id="IPR011053">
    <property type="entry name" value="Single_hybrid_motif"/>
</dbReference>
<evidence type="ECO:0000256" key="3">
    <source>
        <dbReference type="ARBA" id="ARBA00007317"/>
    </source>
</evidence>
<evidence type="ECO:0000256" key="8">
    <source>
        <dbReference type="ARBA" id="ARBA00023315"/>
    </source>
</evidence>
<dbReference type="Pfam" id="PF00198">
    <property type="entry name" value="2-oxoacid_dh"/>
    <property type="match status" value="1"/>
</dbReference>
<feature type="domain" description="2-oxoacid dehydrogenase acyltransferase catalytic" evidence="11">
    <location>
        <begin position="315"/>
        <end position="412"/>
    </location>
</feature>
<feature type="compositionally biased region" description="Basic and acidic residues" evidence="10">
    <location>
        <begin position="154"/>
        <end position="193"/>
    </location>
</feature>
<keyword evidence="7" id="KW-0450">Lipoyl</keyword>
<comment type="similarity">
    <text evidence="3">Belongs to the 2-oxoacid dehydrogenase family.</text>
</comment>
<dbReference type="CDD" id="cd06849">
    <property type="entry name" value="lipoyl_domain"/>
    <property type="match status" value="1"/>
</dbReference>
<name>A0A9P6VG61_9HELO</name>
<evidence type="ECO:0000256" key="2">
    <source>
        <dbReference type="ARBA" id="ARBA00005145"/>
    </source>
</evidence>
<proteinExistence type="inferred from homology"/>
<protein>
    <recommendedName>
        <fullName evidence="4">dihydrolipoyllysine-residue succinyltransferase</fullName>
        <ecNumber evidence="4">2.3.1.61</ecNumber>
    </recommendedName>
    <alternativeName>
        <fullName evidence="9">2-oxoglutarate dehydrogenase complex component E2</fullName>
    </alternativeName>
</protein>
<dbReference type="Proteomes" id="UP000785200">
    <property type="component" value="Unassembled WGS sequence"/>
</dbReference>
<gene>
    <name evidence="12" type="ORF">D0Z07_7146</name>
</gene>
<dbReference type="AlphaFoldDB" id="A0A9P6VG61"/>
<accession>A0A9P6VG61</accession>
<keyword evidence="13" id="KW-1185">Reference proteome</keyword>
<evidence type="ECO:0000256" key="6">
    <source>
        <dbReference type="ARBA" id="ARBA00022679"/>
    </source>
</evidence>
<reference evidence="12" key="1">
    <citation type="submission" date="2019-07" db="EMBL/GenBank/DDBJ databases">
        <title>Hyphodiscus hymeniophilus genome sequencing and assembly.</title>
        <authorList>
            <person name="Kramer G."/>
            <person name="Nodwell J."/>
        </authorList>
    </citation>
    <scope>NUCLEOTIDE SEQUENCE</scope>
    <source>
        <strain evidence="12">ATCC 34498</strain>
    </source>
</reference>
<comment type="cofactor">
    <cofactor evidence="1">
        <name>(R)-lipoate</name>
        <dbReference type="ChEBI" id="CHEBI:83088"/>
    </cofactor>
</comment>
<dbReference type="Gene3D" id="3.30.559.10">
    <property type="entry name" value="Chloramphenicol acetyltransferase-like domain"/>
    <property type="match status" value="2"/>
</dbReference>
<dbReference type="GO" id="GO:0005739">
    <property type="term" value="C:mitochondrion"/>
    <property type="evidence" value="ECO:0007669"/>
    <property type="project" value="TreeGrafter"/>
</dbReference>
<dbReference type="GO" id="GO:0006099">
    <property type="term" value="P:tricarboxylic acid cycle"/>
    <property type="evidence" value="ECO:0007669"/>
    <property type="project" value="UniProtKB-KW"/>
</dbReference>
<feature type="region of interest" description="Disordered" evidence="10">
    <location>
        <begin position="116"/>
        <end position="208"/>
    </location>
</feature>
<organism evidence="12 13">
    <name type="scientific">Hyphodiscus hymeniophilus</name>
    <dbReference type="NCBI Taxonomy" id="353542"/>
    <lineage>
        <taxon>Eukaryota</taxon>
        <taxon>Fungi</taxon>
        <taxon>Dikarya</taxon>
        <taxon>Ascomycota</taxon>
        <taxon>Pezizomycotina</taxon>
        <taxon>Leotiomycetes</taxon>
        <taxon>Helotiales</taxon>
        <taxon>Hyphodiscaceae</taxon>
        <taxon>Hyphodiscus</taxon>
    </lineage>
</organism>
<evidence type="ECO:0000256" key="5">
    <source>
        <dbReference type="ARBA" id="ARBA00022532"/>
    </source>
</evidence>
<dbReference type="GO" id="GO:0004149">
    <property type="term" value="F:dihydrolipoyllysine-residue succinyltransferase activity"/>
    <property type="evidence" value="ECO:0007669"/>
    <property type="project" value="UniProtKB-EC"/>
</dbReference>
<evidence type="ECO:0000259" key="11">
    <source>
        <dbReference type="Pfam" id="PF00198"/>
    </source>
</evidence>